<protein>
    <submittedName>
        <fullName evidence="1">Uncharacterized protein</fullName>
    </submittedName>
</protein>
<gene>
    <name evidence="1" type="ORF">CRG98_019003</name>
</gene>
<sequence>MDLGSTGPAILGEEHGIGIQILIVYYPRRGTTLELPSNLQTFRDHVQLWNKEVFGHILGRKRWLLARLQGVQRAIHTRPHRHLRELEESLSKDLEDILAQEEKLWFQKSRTEWINSGDRNTKYFHTKAVAKRRRIRIEMLLDSDGRWITDTIDLAGLATRHLRTLFTDDRDVACPHLHSRFRPDLVADI</sequence>
<evidence type="ECO:0000313" key="1">
    <source>
        <dbReference type="EMBL" id="PKI60527.1"/>
    </source>
</evidence>
<dbReference type="AlphaFoldDB" id="A0A2I0JW40"/>
<name>A0A2I0JW40_PUNGR</name>
<dbReference type="EMBL" id="PGOL01001146">
    <property type="protein sequence ID" value="PKI60527.1"/>
    <property type="molecule type" value="Genomic_DNA"/>
</dbReference>
<accession>A0A2I0JW40</accession>
<keyword evidence="2" id="KW-1185">Reference proteome</keyword>
<proteinExistence type="predicted"/>
<reference evidence="1 2" key="1">
    <citation type="submission" date="2017-11" db="EMBL/GenBank/DDBJ databases">
        <title>De-novo sequencing of pomegranate (Punica granatum L.) genome.</title>
        <authorList>
            <person name="Akparov Z."/>
            <person name="Amiraslanov A."/>
            <person name="Hajiyeva S."/>
            <person name="Abbasov M."/>
            <person name="Kaur K."/>
            <person name="Hamwieh A."/>
            <person name="Solovyev V."/>
            <person name="Salamov A."/>
            <person name="Braich B."/>
            <person name="Kosarev P."/>
            <person name="Mahmoud A."/>
            <person name="Hajiyev E."/>
            <person name="Babayeva S."/>
            <person name="Izzatullayeva V."/>
            <person name="Mammadov A."/>
            <person name="Mammadov A."/>
            <person name="Sharifova S."/>
            <person name="Ojaghi J."/>
            <person name="Eynullazada K."/>
            <person name="Bayramov B."/>
            <person name="Abdulazimova A."/>
            <person name="Shahmuradov I."/>
        </authorList>
    </citation>
    <scope>NUCLEOTIDE SEQUENCE [LARGE SCALE GENOMIC DNA]</scope>
    <source>
        <strain evidence="2">cv. AG2017</strain>
        <tissue evidence="1">Leaf</tissue>
    </source>
</reference>
<organism evidence="1 2">
    <name type="scientific">Punica granatum</name>
    <name type="common">Pomegranate</name>
    <dbReference type="NCBI Taxonomy" id="22663"/>
    <lineage>
        <taxon>Eukaryota</taxon>
        <taxon>Viridiplantae</taxon>
        <taxon>Streptophyta</taxon>
        <taxon>Embryophyta</taxon>
        <taxon>Tracheophyta</taxon>
        <taxon>Spermatophyta</taxon>
        <taxon>Magnoliopsida</taxon>
        <taxon>eudicotyledons</taxon>
        <taxon>Gunneridae</taxon>
        <taxon>Pentapetalae</taxon>
        <taxon>rosids</taxon>
        <taxon>malvids</taxon>
        <taxon>Myrtales</taxon>
        <taxon>Lythraceae</taxon>
        <taxon>Punica</taxon>
    </lineage>
</organism>
<dbReference type="STRING" id="22663.A0A2I0JW40"/>
<dbReference type="Proteomes" id="UP000233551">
    <property type="component" value="Unassembled WGS sequence"/>
</dbReference>
<evidence type="ECO:0000313" key="2">
    <source>
        <dbReference type="Proteomes" id="UP000233551"/>
    </source>
</evidence>
<comment type="caution">
    <text evidence="1">The sequence shown here is derived from an EMBL/GenBank/DDBJ whole genome shotgun (WGS) entry which is preliminary data.</text>
</comment>